<comment type="caution">
    <text evidence="7">The sequence shown here is derived from an EMBL/GenBank/DDBJ whole genome shotgun (WGS) entry which is preliminary data.</text>
</comment>
<dbReference type="InterPro" id="IPR036388">
    <property type="entry name" value="WH-like_DNA-bd_sf"/>
</dbReference>
<keyword evidence="4" id="KW-0804">Transcription</keyword>
<dbReference type="Proteomes" id="UP001477672">
    <property type="component" value="Unassembled WGS sequence"/>
</dbReference>
<keyword evidence="2" id="KW-0805">Transcription regulation</keyword>
<dbReference type="InterPro" id="IPR022687">
    <property type="entry name" value="HTH_DTXR"/>
</dbReference>
<name>A0ABV1GH14_9FIRM</name>
<dbReference type="Gene3D" id="1.10.10.10">
    <property type="entry name" value="Winged helix-like DNA-binding domain superfamily/Winged helix DNA-binding domain"/>
    <property type="match status" value="1"/>
</dbReference>
<sequence length="140" mass="15837">MLTSMDKRTVKLHASGEDYLETILVLQKKLGMVRSVDVARHMEVSKPSVCHAVATLRDGGFLTMDEDYFLHLTDAGREVAEQIYEKHRFFTKMLTNAGVDPIAAERDACRIEHVISEETFERLKVAHKQSEKAVISSDES</sequence>
<dbReference type="SMART" id="SM00529">
    <property type="entry name" value="HTH_DTXR"/>
    <property type="match status" value="1"/>
</dbReference>
<dbReference type="InterPro" id="IPR022689">
    <property type="entry name" value="Iron_dep_repressor"/>
</dbReference>
<comment type="similarity">
    <text evidence="1">Belongs to the DtxR/MntR family.</text>
</comment>
<evidence type="ECO:0000259" key="5">
    <source>
        <dbReference type="Pfam" id="PF01325"/>
    </source>
</evidence>
<keyword evidence="8" id="KW-1185">Reference proteome</keyword>
<organism evidence="7 8">
    <name type="scientific">Ruthenibacterium intestinale</name>
    <dbReference type="NCBI Taxonomy" id="3133163"/>
    <lineage>
        <taxon>Bacteria</taxon>
        <taxon>Bacillati</taxon>
        <taxon>Bacillota</taxon>
        <taxon>Clostridia</taxon>
        <taxon>Eubacteriales</taxon>
        <taxon>Oscillospiraceae</taxon>
        <taxon>Ruthenibacterium</taxon>
    </lineage>
</organism>
<evidence type="ECO:0000256" key="2">
    <source>
        <dbReference type="ARBA" id="ARBA00023015"/>
    </source>
</evidence>
<dbReference type="InterPro" id="IPR036390">
    <property type="entry name" value="WH_DNA-bd_sf"/>
</dbReference>
<dbReference type="InterPro" id="IPR036421">
    <property type="entry name" value="Fe_dep_repressor_sf"/>
</dbReference>
<dbReference type="EMBL" id="JBBMFA010000101">
    <property type="protein sequence ID" value="MEQ2521125.1"/>
    <property type="molecule type" value="Genomic_DNA"/>
</dbReference>
<reference evidence="7 8" key="1">
    <citation type="submission" date="2024-03" db="EMBL/GenBank/DDBJ databases">
        <title>Human intestinal bacterial collection.</title>
        <authorList>
            <person name="Pauvert C."/>
            <person name="Hitch T.C.A."/>
            <person name="Clavel T."/>
        </authorList>
    </citation>
    <scope>NUCLEOTIDE SEQUENCE [LARGE SCALE GENOMIC DNA]</scope>
    <source>
        <strain evidence="7 8">CLA-JM-H11</strain>
    </source>
</reference>
<dbReference type="PANTHER" id="PTHR33238">
    <property type="entry name" value="IRON (METAL) DEPENDENT REPRESSOR, DTXR FAMILY"/>
    <property type="match status" value="1"/>
</dbReference>
<dbReference type="SUPFAM" id="SSF46785">
    <property type="entry name" value="Winged helix' DNA-binding domain"/>
    <property type="match status" value="1"/>
</dbReference>
<keyword evidence="3" id="KW-0238">DNA-binding</keyword>
<dbReference type="InterPro" id="IPR050536">
    <property type="entry name" value="DtxR_MntR_Metal-Reg"/>
</dbReference>
<dbReference type="RefSeq" id="WP_349216652.1">
    <property type="nucleotide sequence ID" value="NZ_JBBMFA010000101.1"/>
</dbReference>
<dbReference type="Pfam" id="PF01325">
    <property type="entry name" value="Fe_dep_repress"/>
    <property type="match status" value="1"/>
</dbReference>
<evidence type="ECO:0000256" key="3">
    <source>
        <dbReference type="ARBA" id="ARBA00023125"/>
    </source>
</evidence>
<evidence type="ECO:0000256" key="1">
    <source>
        <dbReference type="ARBA" id="ARBA00007871"/>
    </source>
</evidence>
<dbReference type="InterPro" id="IPR001367">
    <property type="entry name" value="Fe_dep_repressor"/>
</dbReference>
<protein>
    <submittedName>
        <fullName evidence="7">Metal-dependent transcriptional regulator</fullName>
    </submittedName>
</protein>
<dbReference type="PANTHER" id="PTHR33238:SF7">
    <property type="entry name" value="IRON-DEPENDENT TRANSCRIPTIONAL REGULATOR"/>
    <property type="match status" value="1"/>
</dbReference>
<accession>A0ABV1GH14</accession>
<gene>
    <name evidence="7" type="ORF">WMO24_11900</name>
</gene>
<evidence type="ECO:0000313" key="8">
    <source>
        <dbReference type="Proteomes" id="UP001477672"/>
    </source>
</evidence>
<dbReference type="SUPFAM" id="SSF47979">
    <property type="entry name" value="Iron-dependent repressor protein, dimerization domain"/>
    <property type="match status" value="1"/>
</dbReference>
<evidence type="ECO:0000259" key="6">
    <source>
        <dbReference type="Pfam" id="PF02742"/>
    </source>
</evidence>
<feature type="domain" description="Iron dependent repressor metal binding and dimerisation" evidence="6">
    <location>
        <begin position="73"/>
        <end position="124"/>
    </location>
</feature>
<dbReference type="Pfam" id="PF02742">
    <property type="entry name" value="Fe_dep_repr_C"/>
    <property type="match status" value="1"/>
</dbReference>
<feature type="domain" description="HTH dtxR-type" evidence="5">
    <location>
        <begin position="12"/>
        <end position="64"/>
    </location>
</feature>
<evidence type="ECO:0000313" key="7">
    <source>
        <dbReference type="EMBL" id="MEQ2521125.1"/>
    </source>
</evidence>
<proteinExistence type="inferred from homology"/>
<dbReference type="Gene3D" id="1.10.60.10">
    <property type="entry name" value="Iron dependent repressor, metal binding and dimerisation domain"/>
    <property type="match status" value="1"/>
</dbReference>
<evidence type="ECO:0000256" key="4">
    <source>
        <dbReference type="ARBA" id="ARBA00023163"/>
    </source>
</evidence>